<reference evidence="1" key="1">
    <citation type="submission" date="2020-05" db="EMBL/GenBank/DDBJ databases">
        <authorList>
            <person name="Chiriac C."/>
            <person name="Salcher M."/>
            <person name="Ghai R."/>
            <person name="Kavagutti S V."/>
        </authorList>
    </citation>
    <scope>NUCLEOTIDE SEQUENCE</scope>
</reference>
<proteinExistence type="predicted"/>
<protein>
    <submittedName>
        <fullName evidence="1">Unannotated protein</fullName>
    </submittedName>
</protein>
<evidence type="ECO:0000313" key="1">
    <source>
        <dbReference type="EMBL" id="CAB4944276.1"/>
    </source>
</evidence>
<accession>A0A6J7JLQ8</accession>
<dbReference type="EMBL" id="CAFBNJ010000013">
    <property type="protein sequence ID" value="CAB4944276.1"/>
    <property type="molecule type" value="Genomic_DNA"/>
</dbReference>
<dbReference type="AlphaFoldDB" id="A0A6J7JLQ8"/>
<name>A0A6J7JLQ8_9ZZZZ</name>
<gene>
    <name evidence="1" type="ORF">UFOPK3785_00406</name>
</gene>
<organism evidence="1">
    <name type="scientific">freshwater metagenome</name>
    <dbReference type="NCBI Taxonomy" id="449393"/>
    <lineage>
        <taxon>unclassified sequences</taxon>
        <taxon>metagenomes</taxon>
        <taxon>ecological metagenomes</taxon>
    </lineage>
</organism>
<sequence length="44" mass="4974">MRNDATNVDLLPTPEQSGGCQLSTMQSFNLWIVHDTRIGWFPVP</sequence>